<evidence type="ECO:0000313" key="3">
    <source>
        <dbReference type="Proteomes" id="UP001223978"/>
    </source>
</evidence>
<feature type="domain" description="Helicase-associated" evidence="1">
    <location>
        <begin position="211"/>
        <end position="293"/>
    </location>
</feature>
<dbReference type="Gene3D" id="6.10.140.530">
    <property type="match status" value="1"/>
</dbReference>
<dbReference type="PANTHER" id="PTHR33418">
    <property type="entry name" value="HELICASE-ASSOCIATED"/>
    <property type="match status" value="1"/>
</dbReference>
<keyword evidence="3" id="KW-1185">Reference proteome</keyword>
<feature type="domain" description="Helicase-associated" evidence="1">
    <location>
        <begin position="47"/>
        <end position="127"/>
    </location>
</feature>
<accession>A0ABT6SQ03</accession>
<evidence type="ECO:0000259" key="1">
    <source>
        <dbReference type="Pfam" id="PF03457"/>
    </source>
</evidence>
<comment type="caution">
    <text evidence="2">The sequence shown here is derived from an EMBL/GenBank/DDBJ whole genome shotgun (WGS) entry which is preliminary data.</text>
</comment>
<protein>
    <submittedName>
        <fullName evidence="2">Helicase associated domain-containing protein</fullName>
    </submittedName>
</protein>
<dbReference type="RefSeq" id="WP_282547374.1">
    <property type="nucleotide sequence ID" value="NZ_JASCIQ010000086.1"/>
</dbReference>
<dbReference type="Pfam" id="PF03457">
    <property type="entry name" value="HA"/>
    <property type="match status" value="2"/>
</dbReference>
<dbReference type="InterPro" id="IPR005114">
    <property type="entry name" value="Helicase_assoc"/>
</dbReference>
<gene>
    <name evidence="2" type="ORF">QIS96_37525</name>
</gene>
<reference evidence="2 3" key="1">
    <citation type="submission" date="2023-05" db="EMBL/GenBank/DDBJ databases">
        <title>Draft genome sequence of Streptomyces sp. B-S-A6 isolated from a cave soil in Thailand.</title>
        <authorList>
            <person name="Chamroensaksri N."/>
            <person name="Muangham S."/>
        </authorList>
    </citation>
    <scope>NUCLEOTIDE SEQUENCE [LARGE SCALE GENOMIC DNA]</scope>
    <source>
        <strain evidence="2 3">B-S-A6</strain>
    </source>
</reference>
<name>A0ABT6SQ03_9ACTN</name>
<dbReference type="EMBL" id="JASCIQ010000086">
    <property type="protein sequence ID" value="MDI3409508.1"/>
    <property type="molecule type" value="Genomic_DNA"/>
</dbReference>
<proteinExistence type="predicted"/>
<organism evidence="2 3">
    <name type="scientific">Streptomyces cavernicola</name>
    <dbReference type="NCBI Taxonomy" id="3043613"/>
    <lineage>
        <taxon>Bacteria</taxon>
        <taxon>Bacillati</taxon>
        <taxon>Actinomycetota</taxon>
        <taxon>Actinomycetes</taxon>
        <taxon>Kitasatosporales</taxon>
        <taxon>Streptomycetaceae</taxon>
        <taxon>Streptomyces</taxon>
    </lineage>
</organism>
<dbReference type="Proteomes" id="UP001223978">
    <property type="component" value="Unassembled WGS sequence"/>
</dbReference>
<evidence type="ECO:0000313" key="2">
    <source>
        <dbReference type="EMBL" id="MDI3409508.1"/>
    </source>
</evidence>
<sequence length="295" mass="32442">ARSPWPTPSTEPRASWLATRRKTFKAGRLEAERVAELDGLGTVWSHQDVAFEEGLAAAREWALEHGHFLPPVGAVWNGYPVGNWAKAQRAAAKVADEVEEQRASGQSVGSVAGALPESRREALEEIDPGWCPAWDVGWQRCFRLVQARVAGGGSLPSAVGEVVVQGEDLGRWVQAQRYGFEALQPAQQWLLVHVVGVEAARGEEWPVKRTQDDKWLLNLAAARRFYARGGHLNVPRKHVEELSVEDAGPAATGRETSPEGTVLVALGMWVANTRRRAAKLTAERRGDLDQLGMRW</sequence>
<dbReference type="PANTHER" id="PTHR33418:SF1">
    <property type="entry name" value="HELICASE-ASSOCIATED DOMAIN-CONTAINING PROTEIN"/>
    <property type="match status" value="1"/>
</dbReference>
<feature type="non-terminal residue" evidence="2">
    <location>
        <position position="1"/>
    </location>
</feature>